<dbReference type="AlphaFoldDB" id="A0A5D0GA06"/>
<evidence type="ECO:0000256" key="1">
    <source>
        <dbReference type="SAM" id="SignalP"/>
    </source>
</evidence>
<reference evidence="2 3" key="1">
    <citation type="submission" date="2019-08" db="EMBL/GenBank/DDBJ databases">
        <title>Formosa sediminis sp. nov., isolated from marine sediment.</title>
        <authorList>
            <person name="Cao W.R."/>
        </authorList>
    </citation>
    <scope>NUCLEOTIDE SEQUENCE [LARGE SCALE GENOMIC DNA]</scope>
    <source>
        <strain evidence="2 3">1494</strain>
    </source>
</reference>
<dbReference type="InterPro" id="IPR008719">
    <property type="entry name" value="N2O_reductase_NosL"/>
</dbReference>
<dbReference type="EMBL" id="VSFC01000032">
    <property type="protein sequence ID" value="TYA55923.1"/>
    <property type="molecule type" value="Genomic_DNA"/>
</dbReference>
<protein>
    <recommendedName>
        <fullName evidence="4">Copper chaperone NosL</fullName>
    </recommendedName>
</protein>
<evidence type="ECO:0000313" key="2">
    <source>
        <dbReference type="EMBL" id="TYA55923.1"/>
    </source>
</evidence>
<gene>
    <name evidence="2" type="ORF">FVF61_06465</name>
</gene>
<keyword evidence="1" id="KW-0732">Signal</keyword>
<dbReference type="PROSITE" id="PS51257">
    <property type="entry name" value="PROKAR_LIPOPROTEIN"/>
    <property type="match status" value="1"/>
</dbReference>
<dbReference type="PANTHER" id="PTHR41247">
    <property type="entry name" value="HTH-TYPE TRANSCRIPTIONAL REPRESSOR YCNK"/>
    <property type="match status" value="1"/>
</dbReference>
<organism evidence="2 3">
    <name type="scientific">Formosa maritima</name>
    <dbReference type="NCBI Taxonomy" id="2592046"/>
    <lineage>
        <taxon>Bacteria</taxon>
        <taxon>Pseudomonadati</taxon>
        <taxon>Bacteroidota</taxon>
        <taxon>Flavobacteriia</taxon>
        <taxon>Flavobacteriales</taxon>
        <taxon>Flavobacteriaceae</taxon>
        <taxon>Formosa</taxon>
    </lineage>
</organism>
<name>A0A5D0GA06_9FLAO</name>
<proteinExistence type="predicted"/>
<feature type="chain" id="PRO_5023105556" description="Copper chaperone NosL" evidence="1">
    <location>
        <begin position="26"/>
        <end position="146"/>
    </location>
</feature>
<evidence type="ECO:0000313" key="3">
    <source>
        <dbReference type="Proteomes" id="UP000324550"/>
    </source>
</evidence>
<dbReference type="Proteomes" id="UP000324550">
    <property type="component" value="Unassembled WGS sequence"/>
</dbReference>
<evidence type="ECO:0008006" key="4">
    <source>
        <dbReference type="Google" id="ProtNLM"/>
    </source>
</evidence>
<dbReference type="PANTHER" id="PTHR41247:SF1">
    <property type="entry name" value="HTH-TYPE TRANSCRIPTIONAL REPRESSOR YCNK"/>
    <property type="match status" value="1"/>
</dbReference>
<dbReference type="SUPFAM" id="SSF160387">
    <property type="entry name" value="NosL/MerB-like"/>
    <property type="match status" value="1"/>
</dbReference>
<dbReference type="RefSeq" id="WP_148454557.1">
    <property type="nucleotide sequence ID" value="NZ_VSFC01000032.1"/>
</dbReference>
<comment type="caution">
    <text evidence="2">The sequence shown here is derived from an EMBL/GenBank/DDBJ whole genome shotgun (WGS) entry which is preliminary data.</text>
</comment>
<accession>A0A5D0GA06</accession>
<feature type="signal peptide" evidence="1">
    <location>
        <begin position="1"/>
        <end position="25"/>
    </location>
</feature>
<dbReference type="Pfam" id="PF05573">
    <property type="entry name" value="NosL"/>
    <property type="match status" value="1"/>
</dbReference>
<sequence>MQRLKQISFVALLLVLTSCSVGPQAIDYGSDGCHFCKMTIVDKVHAAEIVTNKGKVYKFDASECMINFMKEFDASEVKLYLTNVYTEPEILIDATQATFLISKNVPSPMGAFLTAFKNQEEAKQIQTEKEGTLYSWNELLIHFKEE</sequence>
<dbReference type="OrthoDB" id="9792749at2"/>
<keyword evidence="3" id="KW-1185">Reference proteome</keyword>